<evidence type="ECO:0000259" key="14">
    <source>
        <dbReference type="PROSITE" id="PS51379"/>
    </source>
</evidence>
<comment type="cofactor">
    <cofactor evidence="1">
        <name>[4Fe-4S] cluster</name>
        <dbReference type="ChEBI" id="CHEBI:49883"/>
    </cofactor>
</comment>
<evidence type="ECO:0000313" key="16">
    <source>
        <dbReference type="EMBL" id="EEG90163.1"/>
    </source>
</evidence>
<keyword evidence="10" id="KW-0411">Iron-sulfur</keyword>
<keyword evidence="16" id="KW-0560">Oxidoreductase</keyword>
<keyword evidence="5" id="KW-0001">2Fe-2S</keyword>
<evidence type="ECO:0000256" key="4">
    <source>
        <dbReference type="ARBA" id="ARBA00022485"/>
    </source>
</evidence>
<dbReference type="Pfam" id="PF12838">
    <property type="entry name" value="Fer4_7"/>
    <property type="match status" value="1"/>
</dbReference>
<dbReference type="SMART" id="SM00929">
    <property type="entry name" value="NADH-G_4Fe-4S_3"/>
    <property type="match status" value="1"/>
</dbReference>
<protein>
    <submittedName>
        <fullName evidence="16">Hydrogenase, Fe-only</fullName>
        <ecNumber evidence="16">1.12.-.-</ecNumber>
    </submittedName>
</protein>
<evidence type="ECO:0000256" key="9">
    <source>
        <dbReference type="ARBA" id="ARBA00023004"/>
    </source>
</evidence>
<dbReference type="InterPro" id="IPR001041">
    <property type="entry name" value="2Fe-2S_ferredoxin-type"/>
</dbReference>
<evidence type="ECO:0000256" key="1">
    <source>
        <dbReference type="ARBA" id="ARBA00001966"/>
    </source>
</evidence>
<dbReference type="PROSITE" id="PS00641">
    <property type="entry name" value="COMPLEX1_75K_1"/>
    <property type="match status" value="1"/>
</dbReference>
<keyword evidence="6" id="KW-0479">Metal-binding</keyword>
<dbReference type="HOGENOM" id="CLU_018240_2_1_9"/>
<feature type="domain" description="4Fe-4S ferredoxin-type" evidence="14">
    <location>
        <begin position="179"/>
        <end position="208"/>
    </location>
</feature>
<evidence type="ECO:0000259" key="15">
    <source>
        <dbReference type="PROSITE" id="PS51839"/>
    </source>
</evidence>
<dbReference type="FunFam" id="3.10.20.740:FF:000004">
    <property type="entry name" value="NADH-quinone oxidoreductase"/>
    <property type="match status" value="1"/>
</dbReference>
<comment type="similarity">
    <text evidence="3">Belongs to the complex I 75 kDa subunit family.</text>
</comment>
<dbReference type="PROSITE" id="PS00198">
    <property type="entry name" value="4FE4S_FER_1"/>
    <property type="match status" value="1"/>
</dbReference>
<dbReference type="PROSITE" id="PS51839">
    <property type="entry name" value="4FE4S_HC3"/>
    <property type="match status" value="1"/>
</dbReference>
<evidence type="ECO:0000256" key="8">
    <source>
        <dbReference type="ARBA" id="ARBA00022967"/>
    </source>
</evidence>
<keyword evidence="9" id="KW-0408">Iron</keyword>
<dbReference type="FunFam" id="3.30.70.20:FF:000035">
    <property type="entry name" value="Iron hydrogenase 1"/>
    <property type="match status" value="1"/>
</dbReference>
<dbReference type="Pfam" id="PF10588">
    <property type="entry name" value="NADH-G_4Fe-4S_3"/>
    <property type="match status" value="1"/>
</dbReference>
<dbReference type="InterPro" id="IPR050340">
    <property type="entry name" value="Cytosolic_Fe-S_CAF"/>
</dbReference>
<dbReference type="GO" id="GO:0005506">
    <property type="term" value="F:iron ion binding"/>
    <property type="evidence" value="ECO:0007669"/>
    <property type="project" value="InterPro"/>
</dbReference>
<dbReference type="InterPro" id="IPR009016">
    <property type="entry name" value="Fe_hydrogenase"/>
</dbReference>
<comment type="subcellular location">
    <subcellularLocation>
        <location evidence="2">Membrane</location>
    </subcellularLocation>
</comment>
<dbReference type="Pfam" id="PF02256">
    <property type="entry name" value="Fe_hyd_SSU"/>
    <property type="match status" value="1"/>
</dbReference>
<organism evidence="16 17">
    <name type="scientific">Coprococcus comes ATCC 27758</name>
    <dbReference type="NCBI Taxonomy" id="470146"/>
    <lineage>
        <taxon>Bacteria</taxon>
        <taxon>Bacillati</taxon>
        <taxon>Bacillota</taxon>
        <taxon>Clostridia</taxon>
        <taxon>Lachnospirales</taxon>
        <taxon>Lachnospiraceae</taxon>
        <taxon>Coprococcus</taxon>
    </lineage>
</organism>
<dbReference type="NCBIfam" id="TIGR02512">
    <property type="entry name" value="FeFe_hydrog_A"/>
    <property type="match status" value="1"/>
</dbReference>
<dbReference type="EMBL" id="ABVR01000039">
    <property type="protein sequence ID" value="EEG90163.1"/>
    <property type="molecule type" value="Genomic_DNA"/>
</dbReference>
<evidence type="ECO:0000256" key="3">
    <source>
        <dbReference type="ARBA" id="ARBA00005404"/>
    </source>
</evidence>
<keyword evidence="4" id="KW-0004">4Fe-4S</keyword>
<comment type="caution">
    <text evidence="16">The sequence shown here is derived from an EMBL/GenBank/DDBJ whole genome shotgun (WGS) entry which is preliminary data.</text>
</comment>
<dbReference type="InterPro" id="IPR017896">
    <property type="entry name" value="4Fe4S_Fe-S-bd"/>
</dbReference>
<evidence type="ECO:0000256" key="10">
    <source>
        <dbReference type="ARBA" id="ARBA00023014"/>
    </source>
</evidence>
<dbReference type="Gene3D" id="3.10.20.740">
    <property type="match status" value="1"/>
</dbReference>
<dbReference type="GO" id="GO:0051539">
    <property type="term" value="F:4 iron, 4 sulfur cluster binding"/>
    <property type="evidence" value="ECO:0007669"/>
    <property type="project" value="UniProtKB-KW"/>
</dbReference>
<dbReference type="InterPro" id="IPR000283">
    <property type="entry name" value="NADH_UbQ_OxRdtase_75kDa_su_CS"/>
</dbReference>
<dbReference type="Pfam" id="PF02906">
    <property type="entry name" value="Fe_hyd_lg_C"/>
    <property type="match status" value="1"/>
</dbReference>
<dbReference type="GO" id="GO:0016020">
    <property type="term" value="C:membrane"/>
    <property type="evidence" value="ECO:0007669"/>
    <property type="project" value="UniProtKB-SubCell"/>
</dbReference>
<dbReference type="InterPro" id="IPR019574">
    <property type="entry name" value="NADH_UbQ_OxRdtase_Gsu_4Fe4S-bd"/>
</dbReference>
<keyword evidence="11" id="KW-0520">NAD</keyword>
<dbReference type="CDD" id="cd00207">
    <property type="entry name" value="fer2"/>
    <property type="match status" value="1"/>
</dbReference>
<dbReference type="GO" id="GO:0051537">
    <property type="term" value="F:2 iron, 2 sulfur cluster binding"/>
    <property type="evidence" value="ECO:0007669"/>
    <property type="project" value="UniProtKB-KW"/>
</dbReference>
<reference evidence="16 17" key="1">
    <citation type="submission" date="2009-02" db="EMBL/GenBank/DDBJ databases">
        <authorList>
            <person name="Fulton L."/>
            <person name="Clifton S."/>
            <person name="Fulton B."/>
            <person name="Xu J."/>
            <person name="Minx P."/>
            <person name="Pepin K.H."/>
            <person name="Johnson M."/>
            <person name="Bhonagiri V."/>
            <person name="Nash W.E."/>
            <person name="Mardis E.R."/>
            <person name="Wilson R.K."/>
        </authorList>
    </citation>
    <scope>NUCLEOTIDE SEQUENCE [LARGE SCALE GENOMIC DNA]</scope>
    <source>
        <strain evidence="16 17">ATCC 27758</strain>
    </source>
</reference>
<accession>C0B8C6</accession>
<evidence type="ECO:0000256" key="5">
    <source>
        <dbReference type="ARBA" id="ARBA00022714"/>
    </source>
</evidence>
<dbReference type="Pfam" id="PF13510">
    <property type="entry name" value="Fer2_4"/>
    <property type="match status" value="1"/>
</dbReference>
<comment type="cofactor">
    <cofactor evidence="13">
        <name>[2Fe-2S] cluster</name>
        <dbReference type="ChEBI" id="CHEBI:190135"/>
    </cofactor>
</comment>
<keyword evidence="12" id="KW-0472">Membrane</keyword>
<dbReference type="SUPFAM" id="SSF54862">
    <property type="entry name" value="4Fe-4S ferredoxins"/>
    <property type="match status" value="1"/>
</dbReference>
<dbReference type="SUPFAM" id="SSF54292">
    <property type="entry name" value="2Fe-2S ferredoxin-like"/>
    <property type="match status" value="1"/>
</dbReference>
<dbReference type="PROSITE" id="PS51379">
    <property type="entry name" value="4FE4S_FER_2"/>
    <property type="match status" value="2"/>
</dbReference>
<dbReference type="GO" id="GO:0008901">
    <property type="term" value="F:ferredoxin hydrogenase activity"/>
    <property type="evidence" value="ECO:0007669"/>
    <property type="project" value="InterPro"/>
</dbReference>
<dbReference type="InterPro" id="IPR003149">
    <property type="entry name" value="Fe_hydrogenase_ssu"/>
</dbReference>
<dbReference type="GO" id="GO:0008137">
    <property type="term" value="F:NADH dehydrogenase (ubiquinone) activity"/>
    <property type="evidence" value="ECO:0007669"/>
    <property type="project" value="InterPro"/>
</dbReference>
<evidence type="ECO:0000256" key="12">
    <source>
        <dbReference type="ARBA" id="ARBA00023136"/>
    </source>
</evidence>
<keyword evidence="7" id="KW-0677">Repeat</keyword>
<feature type="domain" description="4Fe-4S ferredoxin-type" evidence="14">
    <location>
        <begin position="136"/>
        <end position="166"/>
    </location>
</feature>
<evidence type="ECO:0000256" key="13">
    <source>
        <dbReference type="ARBA" id="ARBA00034078"/>
    </source>
</evidence>
<dbReference type="EC" id="1.12.-.-" evidence="16"/>
<evidence type="ECO:0000256" key="11">
    <source>
        <dbReference type="ARBA" id="ARBA00023027"/>
    </source>
</evidence>
<dbReference type="InterPro" id="IPR013352">
    <property type="entry name" value="Fe_hydrogenase_subset"/>
</dbReference>
<dbReference type="GO" id="GO:0042773">
    <property type="term" value="P:ATP synthesis coupled electron transport"/>
    <property type="evidence" value="ECO:0007669"/>
    <property type="project" value="InterPro"/>
</dbReference>
<dbReference type="Gene3D" id="3.40.950.10">
    <property type="entry name" value="Fe-only Hydrogenase (Larger Subunit), Chain L, domain 3"/>
    <property type="match status" value="1"/>
</dbReference>
<evidence type="ECO:0000313" key="17">
    <source>
        <dbReference type="Proteomes" id="UP000003793"/>
    </source>
</evidence>
<evidence type="ECO:0000256" key="2">
    <source>
        <dbReference type="ARBA" id="ARBA00004370"/>
    </source>
</evidence>
<dbReference type="Gene3D" id="3.30.70.20">
    <property type="match status" value="1"/>
</dbReference>
<proteinExistence type="inferred from homology"/>
<dbReference type="PANTHER" id="PTHR11615">
    <property type="entry name" value="NITRATE, FORMATE, IRON DEHYDROGENASE"/>
    <property type="match status" value="1"/>
</dbReference>
<dbReference type="Gene3D" id="3.40.50.1780">
    <property type="match status" value="1"/>
</dbReference>
<dbReference type="InterPro" id="IPR004108">
    <property type="entry name" value="Fe_hydrogenase_lsu_C"/>
</dbReference>
<reference evidence="16 17" key="2">
    <citation type="submission" date="2009-03" db="EMBL/GenBank/DDBJ databases">
        <title>Draft genome sequence of Coprococcus comes (ATCC 27758).</title>
        <authorList>
            <person name="Sudarsanam P."/>
            <person name="Ley R."/>
            <person name="Guruge J."/>
            <person name="Turnbaugh P.J."/>
            <person name="Mahowald M."/>
            <person name="Liep D."/>
            <person name="Gordon J."/>
        </authorList>
    </citation>
    <scope>NUCLEOTIDE SEQUENCE [LARGE SCALE GENOMIC DNA]</scope>
    <source>
        <strain evidence="16 17">ATCC 27758</strain>
    </source>
</reference>
<dbReference type="InterPro" id="IPR036991">
    <property type="entry name" value="Fe_hydrogenase_ssu_sf"/>
</dbReference>
<name>C0B8C6_9FIRM</name>
<evidence type="ECO:0000256" key="7">
    <source>
        <dbReference type="ARBA" id="ARBA00022737"/>
    </source>
</evidence>
<dbReference type="Proteomes" id="UP000003793">
    <property type="component" value="Unassembled WGS sequence"/>
</dbReference>
<dbReference type="InterPro" id="IPR036010">
    <property type="entry name" value="2Fe-2S_ferredoxin-like_sf"/>
</dbReference>
<dbReference type="SMART" id="SM00902">
    <property type="entry name" value="Fe_hyd_SSU"/>
    <property type="match status" value="1"/>
</dbReference>
<evidence type="ECO:0000256" key="6">
    <source>
        <dbReference type="ARBA" id="ARBA00022723"/>
    </source>
</evidence>
<feature type="domain" description="4Fe-4S His(Cys)3-ligated-type" evidence="15">
    <location>
        <begin position="77"/>
        <end position="116"/>
    </location>
</feature>
<dbReference type="InterPro" id="IPR017900">
    <property type="entry name" value="4Fe4S_Fe_S_CS"/>
</dbReference>
<dbReference type="SUPFAM" id="SSF53920">
    <property type="entry name" value="Fe-only hydrogenase"/>
    <property type="match status" value="1"/>
</dbReference>
<keyword evidence="8" id="KW-1278">Translocase</keyword>
<sequence>MGYMTIDGRKVEFTDEPNVLSVIRNADIDIPTLCYHSELSVYGACRLCTVEDERGKTFASCSEPPRDGMVIYTNTPRLMKYRKMILELLLAAHCRDCTTCIKSGECQLQALAHRMGVTTVRFENTKEQYPLDFSSPSIVRDPNKCILCGDCVRMCDNVQSVNAIDFAYRGTKALVTPAFNKKIAETDCVNCGQCRVVCPTGAISINTNIEVIWDFLADKNTKVIAQIAPAVRVAVGDQFGLPRGENVMGKLVNVLHRLGFDEVYDTSYGADLTVIEESEELLERLASGENLPLFTSCCPAWVKFCENRYPDLAKNLSTCRSPQQMFGAVIREYYKDPEKNGGKRIVSVSIMPCTAKKEEILRPESSTNGKQDIDYVLTTTELITMIRKSGIRFENLEIEASDMPFGIGSGAGVIFGVTGGVTEAVLRRLREGHNRVEMDKIKFSGVRGEEGLKEVEFDYNGRTIHAAVVSGLGNADALMKKIQKGEVHYDFVEVMACRRGCIMGGGQPVPAGPRSRIARSKGLYDTDINTQIKKSNENPLILSLYDELLKGKTHELLHRNFEAAKKIKLYEKEYKTMQSSIWRLHCLISEYFHTFTGTFSHFDPLRFLYINEVGHEIMINI</sequence>
<dbReference type="Gene3D" id="4.10.260.20">
    <property type="entry name" value="Iron hydrogenase, small subunit"/>
    <property type="match status" value="1"/>
</dbReference>
<gene>
    <name evidence="16" type="ORF">COPCOM_01400</name>
</gene>
<dbReference type="AlphaFoldDB" id="C0B8C6"/>